<name>H8FVC9_MAGML</name>
<sequence>MAGKTSLSPESLIALGTDVLARLILEEAEGNPAFRKRVKAALAGTKGPAAVSDINDLDGLDPHDAYRLALRQSHGRKTSFWAQVAAQGAG</sequence>
<proteinExistence type="predicted"/>
<dbReference type="Proteomes" id="UP000004169">
    <property type="component" value="Unassembled WGS sequence"/>
</dbReference>
<dbReference type="InterPro" id="IPR049245">
    <property type="entry name" value="DUF6880"/>
</dbReference>
<dbReference type="OrthoDB" id="7183688at2"/>
<organism evidence="1 2">
    <name type="scientific">Magnetospirillum molischianum DSM 120</name>
    <dbReference type="NCBI Taxonomy" id="1150626"/>
    <lineage>
        <taxon>Bacteria</taxon>
        <taxon>Pseudomonadati</taxon>
        <taxon>Pseudomonadota</taxon>
        <taxon>Alphaproteobacteria</taxon>
        <taxon>Rhodospirillales</taxon>
        <taxon>Rhodospirillaceae</taxon>
        <taxon>Magnetospirillum</taxon>
    </lineage>
</organism>
<gene>
    <name evidence="1" type="ORF">PHAMO_360027</name>
</gene>
<reference evidence="1 2" key="1">
    <citation type="journal article" date="2012" name="J. Bacteriol.">
        <title>Draft Genome Sequence of the Purple Photosynthetic Bacterium Phaeospirillum molischianum DSM120, a Particularly Versatile Bacterium.</title>
        <authorList>
            <person name="Duquesne K."/>
            <person name="Prima V."/>
            <person name="Ji B."/>
            <person name="Rouy Z."/>
            <person name="Medigue C."/>
            <person name="Talla E."/>
            <person name="Sturgis J.N."/>
        </authorList>
    </citation>
    <scope>NUCLEOTIDE SEQUENCE [LARGE SCALE GENOMIC DNA]</scope>
    <source>
        <strain evidence="2">DSM120</strain>
    </source>
</reference>
<keyword evidence="2" id="KW-1185">Reference proteome</keyword>
<dbReference type="AlphaFoldDB" id="H8FVC9"/>
<dbReference type="EMBL" id="CAHP01000030">
    <property type="protein sequence ID" value="CCG42317.1"/>
    <property type="molecule type" value="Genomic_DNA"/>
</dbReference>
<dbReference type="STRING" id="1150626.PHAMO_360027"/>
<evidence type="ECO:0000313" key="2">
    <source>
        <dbReference type="Proteomes" id="UP000004169"/>
    </source>
</evidence>
<evidence type="ECO:0000313" key="1">
    <source>
        <dbReference type="EMBL" id="CCG42317.1"/>
    </source>
</evidence>
<dbReference type="Pfam" id="PF21810">
    <property type="entry name" value="DUF6880"/>
    <property type="match status" value="1"/>
</dbReference>
<accession>H8FVC9</accession>
<protein>
    <submittedName>
        <fullName evidence="1">Uncharacterized protein</fullName>
    </submittedName>
</protein>
<dbReference type="RefSeq" id="WP_002729992.1">
    <property type="nucleotide sequence ID" value="NZ_CAHP01000030.1"/>
</dbReference>
<comment type="caution">
    <text evidence="1">The sequence shown here is derived from an EMBL/GenBank/DDBJ whole genome shotgun (WGS) entry which is preliminary data.</text>
</comment>